<organism evidence="1 2">
    <name type="scientific">Caerostris extrusa</name>
    <name type="common">Bark spider</name>
    <name type="synonym">Caerostris bankana</name>
    <dbReference type="NCBI Taxonomy" id="172846"/>
    <lineage>
        <taxon>Eukaryota</taxon>
        <taxon>Metazoa</taxon>
        <taxon>Ecdysozoa</taxon>
        <taxon>Arthropoda</taxon>
        <taxon>Chelicerata</taxon>
        <taxon>Arachnida</taxon>
        <taxon>Araneae</taxon>
        <taxon>Araneomorphae</taxon>
        <taxon>Entelegynae</taxon>
        <taxon>Araneoidea</taxon>
        <taxon>Araneidae</taxon>
        <taxon>Caerostris</taxon>
    </lineage>
</organism>
<evidence type="ECO:0000313" key="1">
    <source>
        <dbReference type="EMBL" id="GIY00347.1"/>
    </source>
</evidence>
<gene>
    <name evidence="1" type="ORF">CEXT_145271</name>
</gene>
<reference evidence="1 2" key="1">
    <citation type="submission" date="2021-06" db="EMBL/GenBank/DDBJ databases">
        <title>Caerostris extrusa draft genome.</title>
        <authorList>
            <person name="Kono N."/>
            <person name="Arakawa K."/>
        </authorList>
    </citation>
    <scope>NUCLEOTIDE SEQUENCE [LARGE SCALE GENOMIC DNA]</scope>
</reference>
<accession>A0AAV4PWS1</accession>
<dbReference type="Gene3D" id="3.60.10.10">
    <property type="entry name" value="Endonuclease/exonuclease/phosphatase"/>
    <property type="match status" value="1"/>
</dbReference>
<name>A0AAV4PWS1_CAEEX</name>
<keyword evidence="2" id="KW-1185">Reference proteome</keyword>
<dbReference type="Proteomes" id="UP001054945">
    <property type="component" value="Unassembled WGS sequence"/>
</dbReference>
<comment type="caution">
    <text evidence="1">The sequence shown here is derived from an EMBL/GenBank/DDBJ whole genome shotgun (WGS) entry which is preliminary data.</text>
</comment>
<protein>
    <submittedName>
        <fullName evidence="1">Uncharacterized protein</fullName>
    </submittedName>
</protein>
<dbReference type="SUPFAM" id="SSF56219">
    <property type="entry name" value="DNase I-like"/>
    <property type="match status" value="1"/>
</dbReference>
<evidence type="ECO:0000313" key="2">
    <source>
        <dbReference type="Proteomes" id="UP001054945"/>
    </source>
</evidence>
<dbReference type="InterPro" id="IPR036691">
    <property type="entry name" value="Endo/exonu/phosph_ase_sf"/>
</dbReference>
<proteinExistence type="predicted"/>
<dbReference type="AlphaFoldDB" id="A0AAV4PWS1"/>
<dbReference type="EMBL" id="BPLR01005168">
    <property type="protein sequence ID" value="GIY00347.1"/>
    <property type="molecule type" value="Genomic_DNA"/>
</dbReference>
<sequence>MEEHDINMAMVQEPYTKNNKIPGIPTGWKQITSKTNRAAIILRTTAIPITQVSTAEDSVTISTPIEDKNILITSLYSSPSEDISTQLNEYEKAAQKSISTNNLWRFQCS</sequence>